<dbReference type="CDD" id="cd00056">
    <property type="entry name" value="ENDO3c"/>
    <property type="match status" value="1"/>
</dbReference>
<dbReference type="GO" id="GO:0008725">
    <property type="term" value="F:DNA-3-methyladenine glycosylase activity"/>
    <property type="evidence" value="ECO:0007669"/>
    <property type="project" value="TreeGrafter"/>
</dbReference>
<dbReference type="PANTHER" id="PTHR43003:SF6">
    <property type="entry name" value="DNA GLYCOSYLASE"/>
    <property type="match status" value="1"/>
</dbReference>
<comment type="catalytic activity">
    <reaction evidence="1">
        <text>Hydrolysis of alkylated DNA, releasing 3-methyladenine, 3-methylguanine, 7-methylguanine and 7-methyladenine.</text>
        <dbReference type="EC" id="3.2.2.21"/>
    </reaction>
</comment>
<name>A0A6J4IVQ6_9ACTN</name>
<accession>A0A6J4IVQ6</accession>
<dbReference type="GO" id="GO:0032993">
    <property type="term" value="C:protein-DNA complex"/>
    <property type="evidence" value="ECO:0007669"/>
    <property type="project" value="TreeGrafter"/>
</dbReference>
<dbReference type="GO" id="GO:0006307">
    <property type="term" value="P:DNA alkylation repair"/>
    <property type="evidence" value="ECO:0007669"/>
    <property type="project" value="TreeGrafter"/>
</dbReference>
<reference evidence="5" key="1">
    <citation type="submission" date="2020-02" db="EMBL/GenBank/DDBJ databases">
        <authorList>
            <person name="Meier V. D."/>
        </authorList>
    </citation>
    <scope>NUCLEOTIDE SEQUENCE</scope>
    <source>
        <strain evidence="5">AVDCRST_MAG10</strain>
    </source>
</reference>
<dbReference type="SUPFAM" id="SSF48150">
    <property type="entry name" value="DNA-glycosylase"/>
    <property type="match status" value="1"/>
</dbReference>
<gene>
    <name evidence="5" type="ORF">AVDCRST_MAG10-2874</name>
</gene>
<protein>
    <recommendedName>
        <fullName evidence="2">DNA-3-methyladenine glycosylase II</fullName>
        <ecNumber evidence="2">3.2.2.21</ecNumber>
    </recommendedName>
</protein>
<dbReference type="GO" id="GO:0006285">
    <property type="term" value="P:base-excision repair, AP site formation"/>
    <property type="evidence" value="ECO:0007669"/>
    <property type="project" value="TreeGrafter"/>
</dbReference>
<evidence type="ECO:0000256" key="4">
    <source>
        <dbReference type="ARBA" id="ARBA00023204"/>
    </source>
</evidence>
<dbReference type="InterPro" id="IPR011257">
    <property type="entry name" value="DNA_glycosylase"/>
</dbReference>
<keyword evidence="4" id="KW-0234">DNA repair</keyword>
<dbReference type="InterPro" id="IPR003265">
    <property type="entry name" value="HhH-GPD_domain"/>
</dbReference>
<sequence>MTVAERTRTITPVLPVDLRLTLFPLRRGRLDPSVRYQPGGVWRATRTPAGPVTTHLRTVPADGTVTMRAWGPGAEWALDALPALVGAGDSLDGFHPGTGVVADLHHRLPGLRIGRSAAVMEALVPSILEQKVVGLEARRSYARLVHTLGEPAPGPAGAALTVPPPADVLAATPSWTFHRFGVERKRADAIRLACSYATRIEETVDMAPTDARKRLSALPGIGAWTAAEVALVALGDADAVSVGDYHLPDQVAWALAGEPRADDARMLELLEPWRGHRGRVLRLLGAGAGAAPRHGPRMPLRSIAGQ</sequence>
<evidence type="ECO:0000256" key="3">
    <source>
        <dbReference type="ARBA" id="ARBA00022763"/>
    </source>
</evidence>
<organism evidence="5">
    <name type="scientific">uncultured Acidimicrobiales bacterium</name>
    <dbReference type="NCBI Taxonomy" id="310071"/>
    <lineage>
        <taxon>Bacteria</taxon>
        <taxon>Bacillati</taxon>
        <taxon>Actinomycetota</taxon>
        <taxon>Acidimicrobiia</taxon>
        <taxon>Acidimicrobiales</taxon>
        <taxon>environmental samples</taxon>
    </lineage>
</organism>
<evidence type="ECO:0000256" key="2">
    <source>
        <dbReference type="ARBA" id="ARBA00012000"/>
    </source>
</evidence>
<dbReference type="GO" id="GO:0043916">
    <property type="term" value="F:DNA-7-methylguanine glycosylase activity"/>
    <property type="evidence" value="ECO:0007669"/>
    <property type="project" value="TreeGrafter"/>
</dbReference>
<dbReference type="InterPro" id="IPR051912">
    <property type="entry name" value="Alkylbase_DNA_Glycosylase/TA"/>
</dbReference>
<dbReference type="PANTHER" id="PTHR43003">
    <property type="entry name" value="DNA-3-METHYLADENINE GLYCOSYLASE"/>
    <property type="match status" value="1"/>
</dbReference>
<dbReference type="AlphaFoldDB" id="A0A6J4IVQ6"/>
<dbReference type="Gene3D" id="1.10.340.30">
    <property type="entry name" value="Hypothetical protein, domain 2"/>
    <property type="match status" value="1"/>
</dbReference>
<evidence type="ECO:0000256" key="1">
    <source>
        <dbReference type="ARBA" id="ARBA00000086"/>
    </source>
</evidence>
<proteinExistence type="predicted"/>
<keyword evidence="3" id="KW-0227">DNA damage</keyword>
<dbReference type="EMBL" id="CADCTB010000177">
    <property type="protein sequence ID" value="CAA9263375.1"/>
    <property type="molecule type" value="Genomic_DNA"/>
</dbReference>
<dbReference type="EC" id="3.2.2.21" evidence="2"/>
<dbReference type="GO" id="GO:0032131">
    <property type="term" value="F:alkylated DNA binding"/>
    <property type="evidence" value="ECO:0007669"/>
    <property type="project" value="TreeGrafter"/>
</dbReference>
<evidence type="ECO:0000313" key="5">
    <source>
        <dbReference type="EMBL" id="CAA9263375.1"/>
    </source>
</evidence>
<dbReference type="GO" id="GO:0005737">
    <property type="term" value="C:cytoplasm"/>
    <property type="evidence" value="ECO:0007669"/>
    <property type="project" value="TreeGrafter"/>
</dbReference>